<proteinExistence type="predicted"/>
<keyword evidence="2" id="KW-1185">Reference proteome</keyword>
<dbReference type="EMBL" id="SOAM01000002">
    <property type="protein sequence ID" value="TDS76829.1"/>
    <property type="molecule type" value="Genomic_DNA"/>
</dbReference>
<dbReference type="Gene3D" id="2.30.110.10">
    <property type="entry name" value="Electron Transport, Fmn-binding Protein, Chain A"/>
    <property type="match status" value="1"/>
</dbReference>
<dbReference type="Pfam" id="PF12900">
    <property type="entry name" value="Pyridox_ox_2"/>
    <property type="match status" value="1"/>
</dbReference>
<protein>
    <submittedName>
        <fullName evidence="1">Pyridoxamine 5'-phosphate oxidase-like protein</fullName>
    </submittedName>
</protein>
<accession>A0A4R7FKG2</accession>
<evidence type="ECO:0000313" key="1">
    <source>
        <dbReference type="EMBL" id="TDS76829.1"/>
    </source>
</evidence>
<dbReference type="RefSeq" id="WP_133765979.1">
    <property type="nucleotide sequence ID" value="NZ_BAAARP010000002.1"/>
</dbReference>
<comment type="caution">
    <text evidence="1">The sequence shown here is derived from an EMBL/GenBank/DDBJ whole genome shotgun (WGS) entry which is preliminary data.</text>
</comment>
<dbReference type="SUPFAM" id="SSF50475">
    <property type="entry name" value="FMN-binding split barrel"/>
    <property type="match status" value="1"/>
</dbReference>
<reference evidence="1 2" key="1">
    <citation type="submission" date="2019-03" db="EMBL/GenBank/DDBJ databases">
        <title>Genomic Encyclopedia of Archaeal and Bacterial Type Strains, Phase II (KMG-II): from individual species to whole genera.</title>
        <authorList>
            <person name="Goeker M."/>
        </authorList>
    </citation>
    <scope>NUCLEOTIDE SEQUENCE [LARGE SCALE GENOMIC DNA]</scope>
    <source>
        <strain evidence="1 2">DSM 24782</strain>
    </source>
</reference>
<dbReference type="InterPro" id="IPR012349">
    <property type="entry name" value="Split_barrel_FMN-bd"/>
</dbReference>
<dbReference type="AlphaFoldDB" id="A0A4R7FKG2"/>
<name>A0A4R7FKG2_9MICO</name>
<evidence type="ECO:0000313" key="2">
    <source>
        <dbReference type="Proteomes" id="UP000295344"/>
    </source>
</evidence>
<dbReference type="InterPro" id="IPR024747">
    <property type="entry name" value="Pyridox_Oxase-rel"/>
</dbReference>
<sequence>MPTDTARTVVTTELDERECWVRLAGERIGRIAVVLRGEPAIFPVGYRVGPGGLLIRTRPGSKLLAILLDGRVALEIDRWDEDVAWSVVVSGRAEELPADLVGREVIPPASPFAGDDARAVVRITPVAVTGRELRRV</sequence>
<dbReference type="OrthoDB" id="7062584at2"/>
<organism evidence="1 2">
    <name type="scientific">Amnibacterium kyonggiense</name>
    <dbReference type="NCBI Taxonomy" id="595671"/>
    <lineage>
        <taxon>Bacteria</taxon>
        <taxon>Bacillati</taxon>
        <taxon>Actinomycetota</taxon>
        <taxon>Actinomycetes</taxon>
        <taxon>Micrococcales</taxon>
        <taxon>Microbacteriaceae</taxon>
        <taxon>Amnibacterium</taxon>
    </lineage>
</organism>
<gene>
    <name evidence="1" type="ORF">CLV52_1767</name>
</gene>
<dbReference type="Proteomes" id="UP000295344">
    <property type="component" value="Unassembled WGS sequence"/>
</dbReference>